<name>A0A7G9SJZ9_9SPHN</name>
<dbReference type="AlphaFoldDB" id="A0A7G9SJZ9"/>
<dbReference type="Proteomes" id="UP000515971">
    <property type="component" value="Chromosome"/>
</dbReference>
<evidence type="ECO:0000313" key="2">
    <source>
        <dbReference type="EMBL" id="QNN68174.1"/>
    </source>
</evidence>
<protein>
    <submittedName>
        <fullName evidence="2">DUF2059 domain-containing protein</fullName>
    </submittedName>
</protein>
<proteinExistence type="predicted"/>
<evidence type="ECO:0000313" key="3">
    <source>
        <dbReference type="Proteomes" id="UP000515971"/>
    </source>
</evidence>
<dbReference type="RefSeq" id="WP_187539437.1">
    <property type="nucleotide sequence ID" value="NZ_BAABJT010000001.1"/>
</dbReference>
<feature type="signal peptide" evidence="1">
    <location>
        <begin position="1"/>
        <end position="21"/>
    </location>
</feature>
<dbReference type="KEGG" id="slut:H9L13_04650"/>
<accession>A0A7G9SJZ9</accession>
<reference evidence="2 3" key="1">
    <citation type="submission" date="2020-08" db="EMBL/GenBank/DDBJ databases">
        <title>Genome sequence of Sphingomonas lutea KCTC 23642T.</title>
        <authorList>
            <person name="Hyun D.-W."/>
            <person name="Bae J.-W."/>
        </authorList>
    </citation>
    <scope>NUCLEOTIDE SEQUENCE [LARGE SCALE GENOMIC DNA]</scope>
    <source>
        <strain evidence="2 3">KCTC 23642</strain>
    </source>
</reference>
<feature type="chain" id="PRO_5028973942" evidence="1">
    <location>
        <begin position="22"/>
        <end position="244"/>
    </location>
</feature>
<gene>
    <name evidence="2" type="ORF">H9L13_04650</name>
</gene>
<keyword evidence="1" id="KW-0732">Signal</keyword>
<sequence>MRFILISAALLAGAFATPTLAKPVPEEAAEKASGESRLKPSDFDMSQLMGMFDKLFPAQPDPAPQRLALARATAAGVLPVGTYASMFDEFAGGMVDHFLSLREADFVTKDTKKKPVSGLTLRQELAKDDPHFEERLKIIRRVIGEELVKISALMEPKMREGLARSIARRFDEKQLTEINAFMATDSGRAFAGQTMRLWIDPDVMRSMVQAFPQMITAMPGAVMRLEAETAHLPKPEKTMKKGKD</sequence>
<keyword evidence="3" id="KW-1185">Reference proteome</keyword>
<evidence type="ECO:0000256" key="1">
    <source>
        <dbReference type="SAM" id="SignalP"/>
    </source>
</evidence>
<dbReference type="EMBL" id="CP060718">
    <property type="protein sequence ID" value="QNN68174.1"/>
    <property type="molecule type" value="Genomic_DNA"/>
</dbReference>
<organism evidence="2 3">
    <name type="scientific">Sphingomonas lutea</name>
    <dbReference type="NCBI Taxonomy" id="1045317"/>
    <lineage>
        <taxon>Bacteria</taxon>
        <taxon>Pseudomonadati</taxon>
        <taxon>Pseudomonadota</taxon>
        <taxon>Alphaproteobacteria</taxon>
        <taxon>Sphingomonadales</taxon>
        <taxon>Sphingomonadaceae</taxon>
        <taxon>Sphingomonas</taxon>
    </lineage>
</organism>